<organism evidence="9 10">
    <name type="scientific">Varibaculum cambriense</name>
    <dbReference type="NCBI Taxonomy" id="184870"/>
    <lineage>
        <taxon>Bacteria</taxon>
        <taxon>Bacillati</taxon>
        <taxon>Actinomycetota</taxon>
        <taxon>Actinomycetes</taxon>
        <taxon>Actinomycetales</taxon>
        <taxon>Actinomycetaceae</taxon>
        <taxon>Varibaculum</taxon>
    </lineage>
</organism>
<dbReference type="PANTHER" id="PTHR10099">
    <property type="entry name" value="PHOSPHORIBOSYLFORMYLGLYCINAMIDINE SYNTHASE"/>
    <property type="match status" value="1"/>
</dbReference>
<dbReference type="EC" id="6.3.5.3" evidence="9"/>
<dbReference type="SMART" id="SM01211">
    <property type="entry name" value="GATase_5"/>
    <property type="match status" value="1"/>
</dbReference>
<keyword evidence="3" id="KW-0547">Nucleotide-binding</keyword>
<evidence type="ECO:0000259" key="7">
    <source>
        <dbReference type="Pfam" id="PF02769"/>
    </source>
</evidence>
<evidence type="ECO:0000256" key="3">
    <source>
        <dbReference type="ARBA" id="ARBA00022741"/>
    </source>
</evidence>
<dbReference type="InterPro" id="IPR029062">
    <property type="entry name" value="Class_I_gatase-like"/>
</dbReference>
<dbReference type="SUPFAM" id="SSF56042">
    <property type="entry name" value="PurM C-terminal domain-like"/>
    <property type="match status" value="2"/>
</dbReference>
<dbReference type="Proteomes" id="UP001200537">
    <property type="component" value="Unassembled WGS sequence"/>
</dbReference>
<gene>
    <name evidence="9" type="ORF">L0M99_04425</name>
</gene>
<dbReference type="InterPro" id="IPR036921">
    <property type="entry name" value="PurM-like_N_sf"/>
</dbReference>
<feature type="domain" description="Phosphoribosylformylglycinamidine synthase linker" evidence="8">
    <location>
        <begin position="130"/>
        <end position="175"/>
    </location>
</feature>
<dbReference type="GO" id="GO:0046872">
    <property type="term" value="F:metal ion binding"/>
    <property type="evidence" value="ECO:0007669"/>
    <property type="project" value="UniProtKB-KW"/>
</dbReference>
<sequence length="1148" mass="126391">MNKRIFVRKKNDTTQFNVYDIFGLDAAALEKAKYTVFAEINQDLVLDEIDIDDYYVLEYLPGQFDQRADAAEKCLQLQGYEATVKCGYGHTGKVEFNPIEMRLKDMSVLENETYVPNRQLPPSIEITEDYYENAALAMTKADLLFIKGYFDSIGRLPTETEIKVIDTYWSDHCRHTTFETELTDAAFSGPYADRLQEEWDRYLEERNSEKPITLMDLATLAAKREKVKNQEVSNEINACSVYVTVGGERYILQFKNETHNHPTEIEPFGGASTCIGGAIRDPLSGRTFVYQAMRISGSADPRIADPIEGKLSSKEITQRAAAGYSSYGNQIGLATNYVKEIYHPGYRAKRLELGFVVGAAPAENIIREEPAPGDLILLIGGRTGRDGIGGATGSSKTHTRDSSQTCGAEVQKGNPIIERKIQRLFRRGEVAKRIKKCNDFGAGGVSVAIGELAPGLEIELDRVPVKYQGLNGTELAISESQERMAVCIDPTDLQFFYDACASEDVEVTHVATVTAERRLVMHYLGETIVDISRDFLDTNGVRSQAKFKAASSGEISTRRSVSGANLQEKLQNNLADLNICSQRGLNEIFDSSIGATTLTLPYGGKFQRTPSQVSAQLVSLEDGQAEVASVAAYGFEPSLAELSPYHSAIVSVVQSMSRLAAAGVDYHDLYFTFQEYFQRLSEDPEKWGTVVEALLGANRVLRHFHLASIGGKDSMSGTFEDMHVPPTLVSFAIGMQEADKLRTPEFKARNHRLYLLPVQTDELGAVDLESFQAALDKLQAINPLSAYALGYGGIAEALPKMAFGNRIGFSIDTEEDLFASRYGSFLLETDQHLDLPLLGYTGSWSDSSINGQRLDLAALQQAWEQPLADIFPTAGSQLPNDISRSSETCLTKPRHAPYRKQNPQVFIPIFPGTNCEYDMARAFAREGAQVVTEVYRDAASYARQIEQADILALPGGFSVGDEPDGSAKFIVSVLRQEQVKEAVHSLLRKGGLILGICNGFQALIKSGLLPYGQIRDLDPDSPTLAANDSGHHVAKIVHTAIASVASPWLSSFDVGEVHHIPISHGEGRVVMSPEQYRECSASGQIATKYLGENPNGSSFGIEGLLAHQGQILGKMGHSERSGSGLYLNYCPEIEQNLFRNGVNYFRWM</sequence>
<dbReference type="AlphaFoldDB" id="A0AAJ1BBS5"/>
<dbReference type="GO" id="GO:0005737">
    <property type="term" value="C:cytoplasm"/>
    <property type="evidence" value="ECO:0007669"/>
    <property type="project" value="TreeGrafter"/>
</dbReference>
<keyword evidence="5" id="KW-0067">ATP-binding</keyword>
<evidence type="ECO:0000256" key="6">
    <source>
        <dbReference type="ARBA" id="ARBA00022842"/>
    </source>
</evidence>
<accession>A0AAJ1BBS5</accession>
<proteinExistence type="predicted"/>
<evidence type="ECO:0000256" key="4">
    <source>
        <dbReference type="ARBA" id="ARBA00022755"/>
    </source>
</evidence>
<dbReference type="Pfam" id="PF18072">
    <property type="entry name" value="FGAR-AT_linker"/>
    <property type="match status" value="1"/>
</dbReference>
<keyword evidence="4" id="KW-0658">Purine biosynthesis</keyword>
<evidence type="ECO:0000256" key="2">
    <source>
        <dbReference type="ARBA" id="ARBA00022723"/>
    </source>
</evidence>
<protein>
    <submittedName>
        <fullName evidence="9">Phosphoribosylformylglycinamidine synthase</fullName>
        <ecNumber evidence="9">6.3.5.3</ecNumber>
    </submittedName>
</protein>
<dbReference type="SUPFAM" id="SSF52317">
    <property type="entry name" value="Class I glutamine amidotransferase-like"/>
    <property type="match status" value="1"/>
</dbReference>
<dbReference type="InterPro" id="IPR041609">
    <property type="entry name" value="PurL_linker"/>
</dbReference>
<dbReference type="RefSeq" id="WP_238127895.1">
    <property type="nucleotide sequence ID" value="NZ_JAKNHJ010000006.1"/>
</dbReference>
<dbReference type="EMBL" id="JAKNHJ010000006">
    <property type="protein sequence ID" value="MCG4617741.1"/>
    <property type="molecule type" value="Genomic_DNA"/>
</dbReference>
<evidence type="ECO:0000259" key="8">
    <source>
        <dbReference type="Pfam" id="PF18072"/>
    </source>
</evidence>
<name>A0AAJ1BBS5_9ACTO</name>
<dbReference type="NCBIfam" id="TIGR01857">
    <property type="entry name" value="FGAM-synthase"/>
    <property type="match status" value="1"/>
</dbReference>
<dbReference type="CDD" id="cd02204">
    <property type="entry name" value="PurL_repeat2"/>
    <property type="match status" value="1"/>
</dbReference>
<dbReference type="CDD" id="cd02203">
    <property type="entry name" value="PurL_repeat1"/>
    <property type="match status" value="1"/>
</dbReference>
<dbReference type="SUPFAM" id="SSF55326">
    <property type="entry name" value="PurM N-terminal domain-like"/>
    <property type="match status" value="2"/>
</dbReference>
<dbReference type="Gene3D" id="3.40.50.880">
    <property type="match status" value="1"/>
</dbReference>
<dbReference type="PANTHER" id="PTHR10099:SF1">
    <property type="entry name" value="PHOSPHORIBOSYLFORMYLGLYCINAMIDINE SYNTHASE"/>
    <property type="match status" value="1"/>
</dbReference>
<evidence type="ECO:0000313" key="10">
    <source>
        <dbReference type="Proteomes" id="UP001200537"/>
    </source>
</evidence>
<reference evidence="9" key="1">
    <citation type="submission" date="2022-01" db="EMBL/GenBank/DDBJ databases">
        <title>Collection of gut derived symbiotic bacterial strains cultured from healthy donors.</title>
        <authorList>
            <person name="Lin H."/>
            <person name="Kohout C."/>
            <person name="Waligurski E."/>
            <person name="Pamer E.G."/>
        </authorList>
    </citation>
    <scope>NUCLEOTIDE SEQUENCE</scope>
    <source>
        <strain evidence="9">DFI.7.46</strain>
    </source>
</reference>
<dbReference type="GO" id="GO:0006164">
    <property type="term" value="P:purine nucleotide biosynthetic process"/>
    <property type="evidence" value="ECO:0007669"/>
    <property type="project" value="UniProtKB-KW"/>
</dbReference>
<keyword evidence="2" id="KW-0479">Metal-binding</keyword>
<evidence type="ECO:0000313" key="9">
    <source>
        <dbReference type="EMBL" id="MCG4617741.1"/>
    </source>
</evidence>
<dbReference type="Gene3D" id="3.30.1330.10">
    <property type="entry name" value="PurM-like, N-terminal domain"/>
    <property type="match status" value="2"/>
</dbReference>
<dbReference type="InterPro" id="IPR010141">
    <property type="entry name" value="FGAM_synthase"/>
</dbReference>
<dbReference type="Gene3D" id="3.90.650.10">
    <property type="entry name" value="PurM-like C-terminal domain"/>
    <property type="match status" value="1"/>
</dbReference>
<dbReference type="GO" id="GO:0005524">
    <property type="term" value="F:ATP binding"/>
    <property type="evidence" value="ECO:0007669"/>
    <property type="project" value="UniProtKB-KW"/>
</dbReference>
<evidence type="ECO:0000256" key="1">
    <source>
        <dbReference type="ARBA" id="ARBA00022598"/>
    </source>
</evidence>
<dbReference type="InterPro" id="IPR036676">
    <property type="entry name" value="PurM-like_C_sf"/>
</dbReference>
<dbReference type="Pfam" id="PF13507">
    <property type="entry name" value="GATase_5"/>
    <property type="match status" value="1"/>
</dbReference>
<dbReference type="InterPro" id="IPR010918">
    <property type="entry name" value="PurM-like_C_dom"/>
</dbReference>
<dbReference type="PROSITE" id="PS51273">
    <property type="entry name" value="GATASE_TYPE_1"/>
    <property type="match status" value="1"/>
</dbReference>
<evidence type="ECO:0000256" key="5">
    <source>
        <dbReference type="ARBA" id="ARBA00022840"/>
    </source>
</evidence>
<dbReference type="GO" id="GO:0004642">
    <property type="term" value="F:phosphoribosylformylglycinamidine synthase activity"/>
    <property type="evidence" value="ECO:0007669"/>
    <property type="project" value="UniProtKB-EC"/>
</dbReference>
<feature type="domain" description="PurM-like C-terminal" evidence="7">
    <location>
        <begin position="372"/>
        <end position="522"/>
    </location>
</feature>
<keyword evidence="1 9" id="KW-0436">Ligase</keyword>
<comment type="caution">
    <text evidence="9">The sequence shown here is derived from an EMBL/GenBank/DDBJ whole genome shotgun (WGS) entry which is preliminary data.</text>
</comment>
<keyword evidence="6" id="KW-0460">Magnesium</keyword>
<dbReference type="Pfam" id="PF02769">
    <property type="entry name" value="AIRS_C"/>
    <property type="match status" value="1"/>
</dbReference>